<evidence type="ECO:0000256" key="3">
    <source>
        <dbReference type="ARBA" id="ARBA00022840"/>
    </source>
</evidence>
<dbReference type="SMART" id="SM00382">
    <property type="entry name" value="AAA"/>
    <property type="match status" value="1"/>
</dbReference>
<dbReference type="Proteomes" id="UP000199169">
    <property type="component" value="Unassembled WGS sequence"/>
</dbReference>
<dbReference type="Pfam" id="PF00004">
    <property type="entry name" value="AAA"/>
    <property type="match status" value="1"/>
</dbReference>
<name>A0A1A8XS22_9PROT</name>
<protein>
    <submittedName>
        <fullName evidence="5">AAA ATPase central domain protein</fullName>
    </submittedName>
</protein>
<organism evidence="5 6">
    <name type="scientific">Candidatus Accumulibacter aalborgensis</name>
    <dbReference type="NCBI Taxonomy" id="1860102"/>
    <lineage>
        <taxon>Bacteria</taxon>
        <taxon>Pseudomonadati</taxon>
        <taxon>Pseudomonadota</taxon>
        <taxon>Betaproteobacteria</taxon>
        <taxon>Candidatus Accumulibacter</taxon>
    </lineage>
</organism>
<dbReference type="SUPFAM" id="SSF52540">
    <property type="entry name" value="P-loop containing nucleoside triphosphate hydrolases"/>
    <property type="match status" value="1"/>
</dbReference>
<dbReference type="InterPro" id="IPR050221">
    <property type="entry name" value="26S_Proteasome_ATPase"/>
</dbReference>
<dbReference type="GO" id="GO:0016887">
    <property type="term" value="F:ATP hydrolysis activity"/>
    <property type="evidence" value="ECO:0007669"/>
    <property type="project" value="InterPro"/>
</dbReference>
<evidence type="ECO:0000256" key="1">
    <source>
        <dbReference type="ARBA" id="ARBA00006914"/>
    </source>
</evidence>
<dbReference type="Gene3D" id="1.10.8.60">
    <property type="match status" value="1"/>
</dbReference>
<proteinExistence type="inferred from homology"/>
<evidence type="ECO:0000256" key="2">
    <source>
        <dbReference type="ARBA" id="ARBA00022741"/>
    </source>
</evidence>
<feature type="domain" description="AAA+ ATPase" evidence="4">
    <location>
        <begin position="488"/>
        <end position="620"/>
    </location>
</feature>
<dbReference type="PANTHER" id="PTHR23073">
    <property type="entry name" value="26S PROTEASOME REGULATORY SUBUNIT"/>
    <property type="match status" value="1"/>
</dbReference>
<evidence type="ECO:0000313" key="5">
    <source>
        <dbReference type="EMBL" id="SBT07491.1"/>
    </source>
</evidence>
<accession>A0A1A8XS22</accession>
<keyword evidence="3" id="KW-0067">ATP-binding</keyword>
<comment type="similarity">
    <text evidence="1">Belongs to the AAA ATPase family.</text>
</comment>
<gene>
    <name evidence="5" type="ORF">ACCAA_440013</name>
</gene>
<evidence type="ECO:0000313" key="6">
    <source>
        <dbReference type="Proteomes" id="UP000199169"/>
    </source>
</evidence>
<keyword evidence="2" id="KW-0547">Nucleotide-binding</keyword>
<dbReference type="AlphaFoldDB" id="A0A1A8XS22"/>
<dbReference type="Gene3D" id="3.40.50.300">
    <property type="entry name" value="P-loop containing nucleotide triphosphate hydrolases"/>
    <property type="match status" value="1"/>
</dbReference>
<dbReference type="InterPro" id="IPR003959">
    <property type="entry name" value="ATPase_AAA_core"/>
</dbReference>
<dbReference type="InterPro" id="IPR027417">
    <property type="entry name" value="P-loop_NTPase"/>
</dbReference>
<keyword evidence="6" id="KW-1185">Reference proteome</keyword>
<dbReference type="GO" id="GO:0005524">
    <property type="term" value="F:ATP binding"/>
    <property type="evidence" value="ECO:0007669"/>
    <property type="project" value="UniProtKB-KW"/>
</dbReference>
<dbReference type="RefSeq" id="WP_186407728.1">
    <property type="nucleotide sequence ID" value="NZ_FLQX01000121.1"/>
</dbReference>
<reference evidence="5 6" key="1">
    <citation type="submission" date="2016-06" db="EMBL/GenBank/DDBJ databases">
        <authorList>
            <person name="Kjaerup R.B."/>
            <person name="Dalgaard T.S."/>
            <person name="Juul-Madsen H.R."/>
        </authorList>
    </citation>
    <scope>NUCLEOTIDE SEQUENCE [LARGE SCALE GENOMIC DNA]</scope>
    <source>
        <strain evidence="5">3</strain>
    </source>
</reference>
<dbReference type="InterPro" id="IPR003593">
    <property type="entry name" value="AAA+_ATPase"/>
</dbReference>
<dbReference type="STRING" id="1860102.ACCAA_440013"/>
<evidence type="ECO:0000259" key="4">
    <source>
        <dbReference type="SMART" id="SM00382"/>
    </source>
</evidence>
<dbReference type="CDD" id="cd19481">
    <property type="entry name" value="RecA-like_protease"/>
    <property type="match status" value="1"/>
</dbReference>
<dbReference type="EMBL" id="FLQX01000121">
    <property type="protein sequence ID" value="SBT07491.1"/>
    <property type="molecule type" value="Genomic_DNA"/>
</dbReference>
<sequence>MSDDAPQRLERLIGEIRAHSRRELAQVGLRVAQSLRQRFVTVGDGTPASAATATTGLADPTRDALWPALAFADDFARQVPVAVQPPPPAHPLLRLEAQQRVRESAVLLKDLLLLACLPEAHEGFATLCRLVHPDGLPMPTGALAVHWIESEAVHDGLALPFAVRDAVEDLLHDSPLAVLGLVRLSGRGPWHGRSLQPGPGVWEALMARPPQVDNAELVGGYAQVPGLDDWLAAPAVTQAILALRHALPCQIMLVGGDAAMRVTRVRALLGAATVVAIRTRIDGPEADARGDHCVDGYTAAFMHQACLWLEARSDEPALDDALARLSAGLGAALANLPELPMITSGPSDRHAPMLGLPLIRLPVHALAPVARRSLWQSLLPQLGEQATVLAARYPIDPDDARDVVRDLGLRQSLSQQPLAVEQVAECIRARTIWSSRPGIQRVLPRADWRALLVPESARRQLQRAVRRVLQQITVLDDWGFAQGRGERRGVRMLFFGTPGTGKSLAAEVVARALGVDMLVVDLASLVSKWIGETEKNLAAVFDIAERSRALLLFDEADALFARRTETQDAHDRYANLETAYLLQRLERYEGVAVLTTNLRSNLDNAFARRFEFIVEFPEPDAATREALWRLHLPAGAPLADDVSLPELAAWYALSGAQIKNAALAAAFLAAAAAGRIHQRHFLLAVENEFDKAGRAHPGFPPHTVWPAEEYVDDLALITPHGHDLSRQPGL</sequence>